<evidence type="ECO:0000256" key="11">
    <source>
        <dbReference type="RuleBase" id="RU003357"/>
    </source>
</evidence>
<evidence type="ECO:0000256" key="7">
    <source>
        <dbReference type="ARBA" id="ARBA00023077"/>
    </source>
</evidence>
<dbReference type="PANTHER" id="PTHR30069:SF53">
    <property type="entry name" value="COLICIN I RECEPTOR-RELATED"/>
    <property type="match status" value="1"/>
</dbReference>
<keyword evidence="9 10" id="KW-0998">Cell outer membrane</keyword>
<protein>
    <submittedName>
        <fullName evidence="15">TonB-dependent receptor</fullName>
    </submittedName>
</protein>
<evidence type="ECO:0000256" key="2">
    <source>
        <dbReference type="ARBA" id="ARBA00022448"/>
    </source>
</evidence>
<evidence type="ECO:0000259" key="14">
    <source>
        <dbReference type="Pfam" id="PF07715"/>
    </source>
</evidence>
<dbReference type="Gene3D" id="2.40.170.20">
    <property type="entry name" value="TonB-dependent receptor, beta-barrel domain"/>
    <property type="match status" value="1"/>
</dbReference>
<dbReference type="AlphaFoldDB" id="A0A558CPW0"/>
<dbReference type="Pfam" id="PF07715">
    <property type="entry name" value="Plug"/>
    <property type="match status" value="1"/>
</dbReference>
<feature type="domain" description="TonB-dependent receptor-like beta-barrel" evidence="13">
    <location>
        <begin position="182"/>
        <end position="585"/>
    </location>
</feature>
<dbReference type="GO" id="GO:0006811">
    <property type="term" value="P:monoatomic ion transport"/>
    <property type="evidence" value="ECO:0007669"/>
    <property type="project" value="UniProtKB-KW"/>
</dbReference>
<dbReference type="InterPro" id="IPR036942">
    <property type="entry name" value="Beta-barrel_TonB_sf"/>
</dbReference>
<evidence type="ECO:0000313" key="15">
    <source>
        <dbReference type="EMBL" id="TVT50692.1"/>
    </source>
</evidence>
<evidence type="ECO:0000256" key="6">
    <source>
        <dbReference type="ARBA" id="ARBA00023065"/>
    </source>
</evidence>
<dbReference type="GO" id="GO:0009279">
    <property type="term" value="C:cell outer membrane"/>
    <property type="evidence" value="ECO:0007669"/>
    <property type="project" value="UniProtKB-SubCell"/>
</dbReference>
<keyword evidence="5 12" id="KW-0732">Signal</keyword>
<comment type="subcellular location">
    <subcellularLocation>
        <location evidence="1 10">Cell outer membrane</location>
        <topology evidence="1 10">Multi-pass membrane protein</topology>
    </subcellularLocation>
</comment>
<dbReference type="InterPro" id="IPR037066">
    <property type="entry name" value="Plug_dom_sf"/>
</dbReference>
<reference evidence="15 16" key="1">
    <citation type="submission" date="2019-07" db="EMBL/GenBank/DDBJ databases">
        <title>The pathways for chlorine oxyanion respiration interact through the shared metabolite chlorate.</title>
        <authorList>
            <person name="Barnum T.P."/>
            <person name="Cheng Y."/>
            <person name="Hill K.A."/>
            <person name="Lucas L.N."/>
            <person name="Carlson H.K."/>
            <person name="Coates J.D."/>
        </authorList>
    </citation>
    <scope>NUCLEOTIDE SEQUENCE [LARGE SCALE GENOMIC DNA]</scope>
    <source>
        <strain evidence="15">BK-3</strain>
    </source>
</reference>
<sequence>MKLPRTEHSTTTRVVFVALFALPATAMAATSLDTVNVTASRMAQTIDETLAAVTVITREDIDKSQAKDITQLLDGTQGLTMSNNGGLGKVAGIRLRGTDSKQVLVLIDGVRIGSATLGTTAFQDLPLSQIERIEVVRGPRSQLYGADAIGGVIQIFTRKGRDGVRFIGNAEYGSHNTVRTALGVTGADGNIDYSLQASLLKTEGFNALKNNNPDKDGYENRSFSGSFGYRFNNGAKISLNALRAKAENEYDSAWGPTDLYDAESLQQSLSGKLTFSPGEIWDVALMLGETRDESTNLTNGAFTSYFKTKRRLFSWQNDIALDEASVLTVGLDLQRDAVEGTSTYSVNERDNKALFAQYQREFGKSSLVLGLRHDDNESFGGYNTGNIALGRDLTDELRLIASYGTGFRAPTFNDLYYQDPWGSNGNPNLTPEESKSFELSLKGKQTWGNWNINLFRTDIEGLIDWVEIAPFTYQPQNINRARIDGLEAGLTTEVAGWQVAGNLTLLDPRNKNTGKQLIDRSKRTLRIDVDRTFGKTDLGATFNARSRSYSNTSNTLMADGFGTLDLRAAHHLSSDWTLRGQIRNLFDRDYETIRTYNTGGRELFVSVHYEPK</sequence>
<keyword evidence="3 10" id="KW-1134">Transmembrane beta strand</keyword>
<dbReference type="GO" id="GO:0015889">
    <property type="term" value="P:cobalamin transport"/>
    <property type="evidence" value="ECO:0007669"/>
    <property type="project" value="TreeGrafter"/>
</dbReference>
<dbReference type="PROSITE" id="PS52016">
    <property type="entry name" value="TONB_DEPENDENT_REC_3"/>
    <property type="match status" value="1"/>
</dbReference>
<feature type="signal peptide" evidence="12">
    <location>
        <begin position="1"/>
        <end position="28"/>
    </location>
</feature>
<proteinExistence type="inferred from homology"/>
<evidence type="ECO:0000256" key="5">
    <source>
        <dbReference type="ARBA" id="ARBA00022729"/>
    </source>
</evidence>
<dbReference type="InterPro" id="IPR039426">
    <property type="entry name" value="TonB-dep_rcpt-like"/>
</dbReference>
<evidence type="ECO:0000259" key="13">
    <source>
        <dbReference type="Pfam" id="PF00593"/>
    </source>
</evidence>
<dbReference type="Gene3D" id="2.170.130.10">
    <property type="entry name" value="TonB-dependent receptor, plug domain"/>
    <property type="match status" value="1"/>
</dbReference>
<evidence type="ECO:0000313" key="16">
    <source>
        <dbReference type="Proteomes" id="UP000317355"/>
    </source>
</evidence>
<name>A0A558CPW0_9GAMM</name>
<dbReference type="InterPro" id="IPR000531">
    <property type="entry name" value="Beta-barrel_TonB"/>
</dbReference>
<comment type="similarity">
    <text evidence="10 11">Belongs to the TonB-dependent receptor family.</text>
</comment>
<accession>A0A558CPW0</accession>
<evidence type="ECO:0000256" key="12">
    <source>
        <dbReference type="SAM" id="SignalP"/>
    </source>
</evidence>
<dbReference type="SUPFAM" id="SSF56935">
    <property type="entry name" value="Porins"/>
    <property type="match status" value="1"/>
</dbReference>
<evidence type="ECO:0000256" key="8">
    <source>
        <dbReference type="ARBA" id="ARBA00023136"/>
    </source>
</evidence>
<keyword evidence="7 11" id="KW-0798">TonB box</keyword>
<dbReference type="InterPro" id="IPR012910">
    <property type="entry name" value="Plug_dom"/>
</dbReference>
<evidence type="ECO:0000256" key="4">
    <source>
        <dbReference type="ARBA" id="ARBA00022692"/>
    </source>
</evidence>
<dbReference type="PANTHER" id="PTHR30069">
    <property type="entry name" value="TONB-DEPENDENT OUTER MEMBRANE RECEPTOR"/>
    <property type="match status" value="1"/>
</dbReference>
<keyword evidence="15" id="KW-0675">Receptor</keyword>
<dbReference type="Pfam" id="PF00593">
    <property type="entry name" value="TonB_dep_Rec_b-barrel"/>
    <property type="match status" value="1"/>
</dbReference>
<evidence type="ECO:0000256" key="10">
    <source>
        <dbReference type="PROSITE-ProRule" id="PRU01360"/>
    </source>
</evidence>
<comment type="caution">
    <text evidence="15">The sequence shown here is derived from an EMBL/GenBank/DDBJ whole genome shotgun (WGS) entry which is preliminary data.</text>
</comment>
<keyword evidence="2 10" id="KW-0813">Transport</keyword>
<evidence type="ECO:0000256" key="9">
    <source>
        <dbReference type="ARBA" id="ARBA00023237"/>
    </source>
</evidence>
<keyword evidence="4 10" id="KW-0812">Transmembrane</keyword>
<evidence type="ECO:0000256" key="1">
    <source>
        <dbReference type="ARBA" id="ARBA00004571"/>
    </source>
</evidence>
<dbReference type="CDD" id="cd01347">
    <property type="entry name" value="ligand_gated_channel"/>
    <property type="match status" value="1"/>
</dbReference>
<feature type="domain" description="TonB-dependent receptor plug" evidence="14">
    <location>
        <begin position="47"/>
        <end position="152"/>
    </location>
</feature>
<gene>
    <name evidence="15" type="ORF">FHK82_16205</name>
</gene>
<organism evidence="15 16">
    <name type="scientific">Sedimenticola thiotaurini</name>
    <dbReference type="NCBI Taxonomy" id="1543721"/>
    <lineage>
        <taxon>Bacteria</taxon>
        <taxon>Pseudomonadati</taxon>
        <taxon>Pseudomonadota</taxon>
        <taxon>Gammaproteobacteria</taxon>
        <taxon>Chromatiales</taxon>
        <taxon>Sedimenticolaceae</taxon>
        <taxon>Sedimenticola</taxon>
    </lineage>
</organism>
<keyword evidence="6" id="KW-0406">Ion transport</keyword>
<dbReference type="EMBL" id="VMRY01000099">
    <property type="protein sequence ID" value="TVT50692.1"/>
    <property type="molecule type" value="Genomic_DNA"/>
</dbReference>
<evidence type="ECO:0000256" key="3">
    <source>
        <dbReference type="ARBA" id="ARBA00022452"/>
    </source>
</evidence>
<keyword evidence="8 10" id="KW-0472">Membrane</keyword>
<feature type="chain" id="PRO_5021721372" evidence="12">
    <location>
        <begin position="29"/>
        <end position="612"/>
    </location>
</feature>
<dbReference type="Proteomes" id="UP000317355">
    <property type="component" value="Unassembled WGS sequence"/>
</dbReference>